<dbReference type="GO" id="GO:0160148">
    <property type="term" value="F:tRNA pseudouridine(55) synthase activity"/>
    <property type="evidence" value="ECO:0007669"/>
    <property type="project" value="UniProtKB-EC"/>
</dbReference>
<evidence type="ECO:0000256" key="5">
    <source>
        <dbReference type="HAMAP-Rule" id="MF_01080"/>
    </source>
</evidence>
<dbReference type="CDD" id="cd02573">
    <property type="entry name" value="PseudoU_synth_EcTruB"/>
    <property type="match status" value="1"/>
</dbReference>
<protein>
    <recommendedName>
        <fullName evidence="5">tRNA pseudouridine synthase B</fullName>
        <ecNumber evidence="5">5.4.99.25</ecNumber>
    </recommendedName>
    <alternativeName>
        <fullName evidence="5">tRNA pseudouridine(55) synthase</fullName>
        <shortName evidence="5">Psi55 synthase</shortName>
    </alternativeName>
    <alternativeName>
        <fullName evidence="5">tRNA pseudouridylate synthase</fullName>
    </alternativeName>
    <alternativeName>
        <fullName evidence="5">tRNA-uridine isomerase</fullName>
    </alternativeName>
</protein>
<comment type="function">
    <text evidence="5">Responsible for synthesis of pseudouridine from uracil-55 in the psi GC loop of transfer RNAs.</text>
</comment>
<dbReference type="InterPro" id="IPR002501">
    <property type="entry name" value="PsdUridine_synth_N"/>
</dbReference>
<evidence type="ECO:0000256" key="3">
    <source>
        <dbReference type="ARBA" id="ARBA00022694"/>
    </source>
</evidence>
<dbReference type="PANTHER" id="PTHR13767:SF2">
    <property type="entry name" value="PSEUDOURIDYLATE SYNTHASE TRUB1"/>
    <property type="match status" value="1"/>
</dbReference>
<dbReference type="PANTHER" id="PTHR13767">
    <property type="entry name" value="TRNA-PSEUDOURIDINE SYNTHASE"/>
    <property type="match status" value="1"/>
</dbReference>
<dbReference type="GO" id="GO:0003723">
    <property type="term" value="F:RNA binding"/>
    <property type="evidence" value="ECO:0007669"/>
    <property type="project" value="InterPro"/>
</dbReference>
<dbReference type="SUPFAM" id="SSF55120">
    <property type="entry name" value="Pseudouridine synthase"/>
    <property type="match status" value="1"/>
</dbReference>
<evidence type="ECO:0000256" key="1">
    <source>
        <dbReference type="ARBA" id="ARBA00000385"/>
    </source>
</evidence>
<keyword evidence="8" id="KW-1185">Reference proteome</keyword>
<dbReference type="AlphaFoldDB" id="A0A5C6RQV4"/>
<accession>A0A5C6RQV4</accession>
<dbReference type="OrthoDB" id="9802309at2"/>
<comment type="caution">
    <text evidence="7">The sequence shown here is derived from an EMBL/GenBank/DDBJ whole genome shotgun (WGS) entry which is preliminary data.</text>
</comment>
<evidence type="ECO:0000313" key="8">
    <source>
        <dbReference type="Proteomes" id="UP000321721"/>
    </source>
</evidence>
<keyword evidence="4 5" id="KW-0413">Isomerase</keyword>
<evidence type="ECO:0000256" key="2">
    <source>
        <dbReference type="ARBA" id="ARBA00005642"/>
    </source>
</evidence>
<dbReference type="Gene3D" id="3.30.2350.10">
    <property type="entry name" value="Pseudouridine synthase"/>
    <property type="match status" value="1"/>
</dbReference>
<dbReference type="RefSeq" id="WP_147101574.1">
    <property type="nucleotide sequence ID" value="NZ_VOOS01000005.1"/>
</dbReference>
<evidence type="ECO:0000256" key="4">
    <source>
        <dbReference type="ARBA" id="ARBA00023235"/>
    </source>
</evidence>
<dbReference type="GO" id="GO:1990481">
    <property type="term" value="P:mRNA pseudouridine synthesis"/>
    <property type="evidence" value="ECO:0007669"/>
    <property type="project" value="TreeGrafter"/>
</dbReference>
<dbReference type="HAMAP" id="MF_01080">
    <property type="entry name" value="TruB_bact"/>
    <property type="match status" value="1"/>
</dbReference>
<dbReference type="InterPro" id="IPR014780">
    <property type="entry name" value="tRNA_psdUridine_synth_TruB"/>
</dbReference>
<comment type="similarity">
    <text evidence="2 5">Belongs to the pseudouridine synthase TruB family. Type 1 subfamily.</text>
</comment>
<gene>
    <name evidence="5 7" type="primary">truB</name>
    <name evidence="7" type="ORF">FRY74_11065</name>
</gene>
<proteinExistence type="inferred from homology"/>
<dbReference type="EMBL" id="VOOS01000005">
    <property type="protein sequence ID" value="TXB64324.1"/>
    <property type="molecule type" value="Genomic_DNA"/>
</dbReference>
<dbReference type="InterPro" id="IPR020103">
    <property type="entry name" value="PsdUridine_synth_cat_dom_sf"/>
</dbReference>
<feature type="domain" description="Pseudouridine synthase II N-terminal" evidence="6">
    <location>
        <begin position="41"/>
        <end position="215"/>
    </location>
</feature>
<dbReference type="Proteomes" id="UP000321721">
    <property type="component" value="Unassembled WGS sequence"/>
</dbReference>
<evidence type="ECO:0000259" key="6">
    <source>
        <dbReference type="Pfam" id="PF01509"/>
    </source>
</evidence>
<dbReference type="GO" id="GO:0031119">
    <property type="term" value="P:tRNA pseudouridine synthesis"/>
    <property type="evidence" value="ECO:0007669"/>
    <property type="project" value="UniProtKB-UniRule"/>
</dbReference>
<reference evidence="7 8" key="1">
    <citation type="submission" date="2019-08" db="EMBL/GenBank/DDBJ databases">
        <title>Genome of Vicingus serpentipes NCIMB 15042.</title>
        <authorList>
            <person name="Bowman J.P."/>
        </authorList>
    </citation>
    <scope>NUCLEOTIDE SEQUENCE [LARGE SCALE GENOMIC DNA]</scope>
    <source>
        <strain evidence="7 8">NCIMB 15042</strain>
    </source>
</reference>
<keyword evidence="3 5" id="KW-0819">tRNA processing</keyword>
<sequence>MSNQAEKFQQGQIILIDKPYTWTSFDVVGKVRYLLKKELGLKKLKVGHAGTLDPLATGLLVICTGKFTKTIDEIQAQQKEYTGIITLGATTASYDLEKETDIDYPTEHISEEQIKTIAQSFIGEQLQEAPMHSAKKIDGKRAYEYARAGEEVVIKSNTINIYDFDVPAISQSLEEIKDKLTQIDIRLNPKINVAQPYENGLHVKFKIGCSKGTYIRAIARDFGTHLNSGGHLSELRRTKIGDFDVKNATLPTEGELIKLIHSI</sequence>
<dbReference type="Pfam" id="PF01509">
    <property type="entry name" value="TruB_N"/>
    <property type="match status" value="1"/>
</dbReference>
<evidence type="ECO:0000313" key="7">
    <source>
        <dbReference type="EMBL" id="TXB64324.1"/>
    </source>
</evidence>
<dbReference type="NCBIfam" id="TIGR00431">
    <property type="entry name" value="TruB"/>
    <property type="match status" value="1"/>
</dbReference>
<feature type="active site" description="Nucleophile" evidence="5">
    <location>
        <position position="53"/>
    </location>
</feature>
<comment type="catalytic activity">
    <reaction evidence="1 5">
        <text>uridine(55) in tRNA = pseudouridine(55) in tRNA</text>
        <dbReference type="Rhea" id="RHEA:42532"/>
        <dbReference type="Rhea" id="RHEA-COMP:10101"/>
        <dbReference type="Rhea" id="RHEA-COMP:10102"/>
        <dbReference type="ChEBI" id="CHEBI:65314"/>
        <dbReference type="ChEBI" id="CHEBI:65315"/>
        <dbReference type="EC" id="5.4.99.25"/>
    </reaction>
</comment>
<organism evidence="7 8">
    <name type="scientific">Vicingus serpentipes</name>
    <dbReference type="NCBI Taxonomy" id="1926625"/>
    <lineage>
        <taxon>Bacteria</taxon>
        <taxon>Pseudomonadati</taxon>
        <taxon>Bacteroidota</taxon>
        <taxon>Flavobacteriia</taxon>
        <taxon>Flavobacteriales</taxon>
        <taxon>Vicingaceae</taxon>
        <taxon>Vicingus</taxon>
    </lineage>
</organism>
<dbReference type="EC" id="5.4.99.25" evidence="5"/>
<name>A0A5C6RQV4_9FLAO</name>